<evidence type="ECO:0000313" key="2">
    <source>
        <dbReference type="EMBL" id="GAX13481.1"/>
    </source>
</evidence>
<evidence type="ECO:0000313" key="3">
    <source>
        <dbReference type="Proteomes" id="UP000198406"/>
    </source>
</evidence>
<dbReference type="InParanoid" id="A0A1Z5JI82"/>
<organism evidence="2 3">
    <name type="scientific">Fistulifera solaris</name>
    <name type="common">Oleaginous diatom</name>
    <dbReference type="NCBI Taxonomy" id="1519565"/>
    <lineage>
        <taxon>Eukaryota</taxon>
        <taxon>Sar</taxon>
        <taxon>Stramenopiles</taxon>
        <taxon>Ochrophyta</taxon>
        <taxon>Bacillariophyta</taxon>
        <taxon>Bacillariophyceae</taxon>
        <taxon>Bacillariophycidae</taxon>
        <taxon>Naviculales</taxon>
        <taxon>Naviculaceae</taxon>
        <taxon>Fistulifera</taxon>
    </lineage>
</organism>
<dbReference type="AlphaFoldDB" id="A0A1Z5JI82"/>
<reference evidence="2 3" key="1">
    <citation type="journal article" date="2015" name="Plant Cell">
        <title>Oil accumulation by the oleaginous diatom Fistulifera solaris as revealed by the genome and transcriptome.</title>
        <authorList>
            <person name="Tanaka T."/>
            <person name="Maeda Y."/>
            <person name="Veluchamy A."/>
            <person name="Tanaka M."/>
            <person name="Abida H."/>
            <person name="Marechal E."/>
            <person name="Bowler C."/>
            <person name="Muto M."/>
            <person name="Sunaga Y."/>
            <person name="Tanaka M."/>
            <person name="Yoshino T."/>
            <person name="Taniguchi T."/>
            <person name="Fukuda Y."/>
            <person name="Nemoto M."/>
            <person name="Matsumoto M."/>
            <person name="Wong P.S."/>
            <person name="Aburatani S."/>
            <person name="Fujibuchi W."/>
        </authorList>
    </citation>
    <scope>NUCLEOTIDE SEQUENCE [LARGE SCALE GENOMIC DNA]</scope>
    <source>
        <strain evidence="2 3">JPCC DA0580</strain>
    </source>
</reference>
<feature type="chain" id="PRO_5012148021" evidence="1">
    <location>
        <begin position="22"/>
        <end position="170"/>
    </location>
</feature>
<sequence length="170" mass="19023">MLKVRIILVLFYLHLLGEGVAFITHTPAFTVSSTSRLQFTSISTEHYYNLEELEDKETCTTEIFLRSDKSLQVGKTDGPLYVNAAGSWSQEADGTFRMTLKRWYNAGRTPASKTDMGEFQFEVERLFVGEVATVGGIAAVSGSMHHIDGDIDREVGFFNLIDTSAERKKN</sequence>
<accession>A0A1Z5JI82</accession>
<dbReference type="Proteomes" id="UP000198406">
    <property type="component" value="Unassembled WGS sequence"/>
</dbReference>
<feature type="signal peptide" evidence="1">
    <location>
        <begin position="1"/>
        <end position="21"/>
    </location>
</feature>
<protein>
    <submittedName>
        <fullName evidence="2">Uncharacterized protein</fullName>
    </submittedName>
</protein>
<proteinExistence type="predicted"/>
<keyword evidence="3" id="KW-1185">Reference proteome</keyword>
<gene>
    <name evidence="2" type="ORF">FisN_36Lh032</name>
</gene>
<dbReference type="OrthoDB" id="42858at2759"/>
<name>A0A1Z5JI82_FISSO</name>
<dbReference type="EMBL" id="BDSP01000067">
    <property type="protein sequence ID" value="GAX13481.1"/>
    <property type="molecule type" value="Genomic_DNA"/>
</dbReference>
<evidence type="ECO:0000256" key="1">
    <source>
        <dbReference type="SAM" id="SignalP"/>
    </source>
</evidence>
<comment type="caution">
    <text evidence="2">The sequence shown here is derived from an EMBL/GenBank/DDBJ whole genome shotgun (WGS) entry which is preliminary data.</text>
</comment>
<keyword evidence="1" id="KW-0732">Signal</keyword>